<evidence type="ECO:0000259" key="5">
    <source>
        <dbReference type="PROSITE" id="PS50011"/>
    </source>
</evidence>
<evidence type="ECO:0000256" key="2">
    <source>
        <dbReference type="ARBA" id="ARBA00022840"/>
    </source>
</evidence>
<feature type="domain" description="Protein kinase" evidence="5">
    <location>
        <begin position="86"/>
        <end position="370"/>
    </location>
</feature>
<dbReference type="AlphaFoldDB" id="A0A9W8A8P8"/>
<dbReference type="InterPro" id="IPR011009">
    <property type="entry name" value="Kinase-like_dom_sf"/>
</dbReference>
<evidence type="ECO:0000256" key="1">
    <source>
        <dbReference type="ARBA" id="ARBA00022741"/>
    </source>
</evidence>
<keyword evidence="1 3" id="KW-0547">Nucleotide-binding</keyword>
<proteinExistence type="inferred from homology"/>
<dbReference type="SUPFAM" id="SSF56112">
    <property type="entry name" value="Protein kinase-like (PK-like)"/>
    <property type="match status" value="1"/>
</dbReference>
<keyword evidence="4" id="KW-0418">Kinase</keyword>
<keyword evidence="4" id="KW-0723">Serine/threonine-protein kinase</keyword>
<keyword evidence="7" id="KW-1185">Reference proteome</keyword>
<dbReference type="GO" id="GO:0005737">
    <property type="term" value="C:cytoplasm"/>
    <property type="evidence" value="ECO:0007669"/>
    <property type="project" value="TreeGrafter"/>
</dbReference>
<reference evidence="6" key="1">
    <citation type="submission" date="2022-07" db="EMBL/GenBank/DDBJ databases">
        <title>Phylogenomic reconstructions and comparative analyses of Kickxellomycotina fungi.</title>
        <authorList>
            <person name="Reynolds N.K."/>
            <person name="Stajich J.E."/>
            <person name="Barry K."/>
            <person name="Grigoriev I.V."/>
            <person name="Crous P."/>
            <person name="Smith M.E."/>
        </authorList>
    </citation>
    <scope>NUCLEOTIDE SEQUENCE</scope>
    <source>
        <strain evidence="6">RSA 861</strain>
    </source>
</reference>
<dbReference type="Gene3D" id="1.10.510.10">
    <property type="entry name" value="Transferase(Phosphotransferase) domain 1"/>
    <property type="match status" value="1"/>
</dbReference>
<dbReference type="InterPro" id="IPR000719">
    <property type="entry name" value="Prot_kinase_dom"/>
</dbReference>
<comment type="caution">
    <text evidence="6">The sequence shown here is derived from an EMBL/GenBank/DDBJ whole genome shotgun (WGS) entry which is preliminary data.</text>
</comment>
<dbReference type="InterPro" id="IPR017441">
    <property type="entry name" value="Protein_kinase_ATP_BS"/>
</dbReference>
<evidence type="ECO:0000313" key="6">
    <source>
        <dbReference type="EMBL" id="KAJ1921472.1"/>
    </source>
</evidence>
<dbReference type="SMART" id="SM00220">
    <property type="entry name" value="S_TKc"/>
    <property type="match status" value="1"/>
</dbReference>
<dbReference type="Proteomes" id="UP001150569">
    <property type="component" value="Unassembled WGS sequence"/>
</dbReference>
<dbReference type="FunFam" id="1.10.510.10:FF:000571">
    <property type="entry name" value="Maternal embryonic leucine zipper kinase"/>
    <property type="match status" value="1"/>
</dbReference>
<comment type="similarity">
    <text evidence="4">Belongs to the protein kinase superfamily.</text>
</comment>
<keyword evidence="2 3" id="KW-0067">ATP-binding</keyword>
<dbReference type="PANTHER" id="PTHR24346:SF77">
    <property type="entry name" value="SERINE THREONINE PROTEIN KINASE"/>
    <property type="match status" value="1"/>
</dbReference>
<evidence type="ECO:0000256" key="3">
    <source>
        <dbReference type="PROSITE-ProRule" id="PRU10141"/>
    </source>
</evidence>
<dbReference type="EMBL" id="JANBPT010000417">
    <property type="protein sequence ID" value="KAJ1921472.1"/>
    <property type="molecule type" value="Genomic_DNA"/>
</dbReference>
<dbReference type="Pfam" id="PF00069">
    <property type="entry name" value="Pkinase"/>
    <property type="match status" value="1"/>
</dbReference>
<name>A0A9W8A8P8_9FUNG</name>
<protein>
    <recommendedName>
        <fullName evidence="5">Protein kinase domain-containing protein</fullName>
    </recommendedName>
</protein>
<accession>A0A9W8A8P8</accession>
<keyword evidence="4" id="KW-0808">Transferase</keyword>
<dbReference type="PROSITE" id="PS50011">
    <property type="entry name" value="PROTEIN_KINASE_DOM"/>
    <property type="match status" value="1"/>
</dbReference>
<dbReference type="InterPro" id="IPR008271">
    <property type="entry name" value="Ser/Thr_kinase_AS"/>
</dbReference>
<dbReference type="GO" id="GO:0005524">
    <property type="term" value="F:ATP binding"/>
    <property type="evidence" value="ECO:0007669"/>
    <property type="project" value="UniProtKB-UniRule"/>
</dbReference>
<evidence type="ECO:0000313" key="7">
    <source>
        <dbReference type="Proteomes" id="UP001150569"/>
    </source>
</evidence>
<dbReference type="PROSITE" id="PS00107">
    <property type="entry name" value="PROTEIN_KINASE_ATP"/>
    <property type="match status" value="1"/>
</dbReference>
<evidence type="ECO:0000256" key="4">
    <source>
        <dbReference type="RuleBase" id="RU000304"/>
    </source>
</evidence>
<dbReference type="GO" id="GO:0035556">
    <property type="term" value="P:intracellular signal transduction"/>
    <property type="evidence" value="ECO:0007669"/>
    <property type="project" value="TreeGrafter"/>
</dbReference>
<dbReference type="CDD" id="cd14008">
    <property type="entry name" value="STKc_LKB1_CaMKK"/>
    <property type="match status" value="1"/>
</dbReference>
<gene>
    <name evidence="6" type="ORF">IWQ60_006747</name>
</gene>
<dbReference type="GO" id="GO:0004674">
    <property type="term" value="F:protein serine/threonine kinase activity"/>
    <property type="evidence" value="ECO:0007669"/>
    <property type="project" value="UniProtKB-KW"/>
</dbReference>
<dbReference type="OrthoDB" id="68483at2759"/>
<organism evidence="6 7">
    <name type="scientific">Tieghemiomyces parasiticus</name>
    <dbReference type="NCBI Taxonomy" id="78921"/>
    <lineage>
        <taxon>Eukaryota</taxon>
        <taxon>Fungi</taxon>
        <taxon>Fungi incertae sedis</taxon>
        <taxon>Zoopagomycota</taxon>
        <taxon>Kickxellomycotina</taxon>
        <taxon>Dimargaritomycetes</taxon>
        <taxon>Dimargaritales</taxon>
        <taxon>Dimargaritaceae</taxon>
        <taxon>Tieghemiomyces</taxon>
    </lineage>
</organism>
<sequence length="439" mass="48336">MARPLQALHGSSAALSTAILNISRLTHYRHIEYQPLHRATPSASSQFTPLRNPMAQTSEADATIRETPCAAIVEAEEEGGVRINQYLVTKVLGQGAYGIVSLATDTTDGTQYAMKEYSKYKLRRQAQLQSPGASRGRGWGQRRANPAPAIDPLAPIKREVAIFKKLRHPHIIRLYEVLNDPDQDALYMVYEMCERGPVLDMGRDRTAAALSEPTARTYFTMTLLGLEYLHDSGIVHRDIKPDNLLLNQDGVLKMVDFGVSEMFTRRADAVHTAAGSPAFMPPELCRAHHGDVSGTKADLWSLGVTLYCFVTGHLPFHGDSVPAMYEAILQQPLTLPEHLSAPLADLLQGMLNKDPDQRWDLATIRKHPWVTADALAPLVPSVENCKDSVTEVTDQEVNNAIHSISSLTTVLKAAMIFKSRYRQRLAAEGRGKEDGAPGA</sequence>
<dbReference type="PANTHER" id="PTHR24346">
    <property type="entry name" value="MAP/MICROTUBULE AFFINITY-REGULATING KINASE"/>
    <property type="match status" value="1"/>
</dbReference>
<feature type="binding site" evidence="3">
    <location>
        <position position="115"/>
    </location>
    <ligand>
        <name>ATP</name>
        <dbReference type="ChEBI" id="CHEBI:30616"/>
    </ligand>
</feature>
<dbReference type="PROSITE" id="PS00108">
    <property type="entry name" value="PROTEIN_KINASE_ST"/>
    <property type="match status" value="1"/>
</dbReference>